<dbReference type="AlphaFoldDB" id="A0A841HRR3"/>
<dbReference type="SUPFAM" id="SSF51556">
    <property type="entry name" value="Metallo-dependent hydrolases"/>
    <property type="match status" value="1"/>
</dbReference>
<feature type="signal peptide" evidence="1">
    <location>
        <begin position="1"/>
        <end position="27"/>
    </location>
</feature>
<evidence type="ECO:0000313" key="4">
    <source>
        <dbReference type="Proteomes" id="UP000588068"/>
    </source>
</evidence>
<dbReference type="SUPFAM" id="SSF69304">
    <property type="entry name" value="Tricorn protease N-terminal domain"/>
    <property type="match status" value="1"/>
</dbReference>
<dbReference type="Gene3D" id="2.30.40.10">
    <property type="entry name" value="Urease, subunit C, domain 1"/>
    <property type="match status" value="2"/>
</dbReference>
<dbReference type="RefSeq" id="WP_184334822.1">
    <property type="nucleotide sequence ID" value="NZ_JACHHZ010000005.1"/>
</dbReference>
<dbReference type="GO" id="GO:0016810">
    <property type="term" value="F:hydrolase activity, acting on carbon-nitrogen (but not peptide) bonds"/>
    <property type="evidence" value="ECO:0007669"/>
    <property type="project" value="InterPro"/>
</dbReference>
<dbReference type="PANTHER" id="PTHR43135">
    <property type="entry name" value="ALPHA-D-RIBOSE 1-METHYLPHOSPHONATE 5-TRIPHOSPHATE DIPHOSPHATASE"/>
    <property type="match status" value="1"/>
</dbReference>
<comment type="caution">
    <text evidence="3">The sequence shown here is derived from an EMBL/GenBank/DDBJ whole genome shotgun (WGS) entry which is preliminary data.</text>
</comment>
<dbReference type="Gene3D" id="3.20.20.140">
    <property type="entry name" value="Metal-dependent hydrolases"/>
    <property type="match status" value="1"/>
</dbReference>
<dbReference type="InterPro" id="IPR011042">
    <property type="entry name" value="6-blade_b-propeller_TolB-like"/>
</dbReference>
<gene>
    <name evidence="3" type="ORF">HNQ60_004343</name>
</gene>
<dbReference type="InterPro" id="IPR011659">
    <property type="entry name" value="WD40"/>
</dbReference>
<dbReference type="Pfam" id="PF01979">
    <property type="entry name" value="Amidohydro_1"/>
    <property type="match status" value="1"/>
</dbReference>
<dbReference type="InterPro" id="IPR011059">
    <property type="entry name" value="Metal-dep_hydrolase_composite"/>
</dbReference>
<protein>
    <submittedName>
        <fullName evidence="3">Tol biopolymer transport system component</fullName>
    </submittedName>
</protein>
<evidence type="ECO:0000259" key="2">
    <source>
        <dbReference type="Pfam" id="PF01979"/>
    </source>
</evidence>
<dbReference type="Gene3D" id="2.120.10.30">
    <property type="entry name" value="TolB, C-terminal domain"/>
    <property type="match status" value="3"/>
</dbReference>
<evidence type="ECO:0000256" key="1">
    <source>
        <dbReference type="SAM" id="SignalP"/>
    </source>
</evidence>
<keyword evidence="1" id="KW-0732">Signal</keyword>
<feature type="domain" description="Amidohydrolase-related" evidence="2">
    <location>
        <begin position="976"/>
        <end position="1062"/>
    </location>
</feature>
<dbReference type="EMBL" id="JACHHZ010000005">
    <property type="protein sequence ID" value="MBB6095453.1"/>
    <property type="molecule type" value="Genomic_DNA"/>
</dbReference>
<dbReference type="SUPFAM" id="SSF51338">
    <property type="entry name" value="Composite domain of metallo-dependent hydrolases"/>
    <property type="match status" value="1"/>
</dbReference>
<proteinExistence type="predicted"/>
<reference evidence="3 4" key="1">
    <citation type="submission" date="2020-08" db="EMBL/GenBank/DDBJ databases">
        <title>Genomic Encyclopedia of Type Strains, Phase IV (KMG-IV): sequencing the most valuable type-strain genomes for metagenomic binning, comparative biology and taxonomic classification.</title>
        <authorList>
            <person name="Goeker M."/>
        </authorList>
    </citation>
    <scope>NUCLEOTIDE SEQUENCE [LARGE SCALE GENOMIC DNA]</scope>
    <source>
        <strain evidence="3 4">DSM 26723</strain>
    </source>
</reference>
<sequence length="1088" mass="118559">MKATFSGFLLQCCAIASLAGTAPFATAADESPLKPARQIEFDVHEGTWLSLDISADARTIVFELLGDIYSIDAGGGEAKLLLGGLPFESQPVFSPDGRKIAFLSDRSGSENLWIANADGSSAQQLTRDEDDRTFVSPAWSPDGQYVYVARSIPSYGIFELWMYHVQGGSGVQITRANGAGAKGGGGDMHAASPVDVRPNAMGAAPSPDGRYLYYSQKLGGFEYNAELPMWSILRRDLRSNTEETLISAPGSAMRPVVSHDGKVLAYATRFEGKTGLRLRNLDTGEDRWLAYPVQRDEQEAMTSRDLMPGYDFTPDGQAILIAYGGKIRRIAVDSGTAAEVPFTARVKLDIGPDLRGQQTTPTGPVRARVVQTPRQSPDGKTLVLSALGQLYVMPLRDGAAPKRLTRSNDAEFHPSWSQDGRWITYVTWSANGGHIWKARADGGGSPQRLTTVAGYYSDPLFAADGKSVFALRSSNYARTRTLTDLSPGRVADIVRIPTGGGDVALISHASGARSLHLTSDTQRVFFYSDGGLQSVRLDGSDRRTHVQVKGLGQRVQPDPVNALDAQLSPDGKWALARLGSHLHLIAVPQTGDTDFSVNLAQPSVPHKRVTQFGADYFAWADGGKTVTWSLGSTFFRLPFEQITFDQPQSVGESQAPTSPPKSEPQQFVAQVELPRDVPGGTVVLRGATAITMKGDEVIENADVVIENNRIAAIGAQGTVSIPAAATIRDVTGRFIVPGFVDTHAHWFEIRRGVLDLQNWSFLANLAYGVTTGLDVQPFTSDMFVYEDMIEAGLMPGPRAHSTGPGMFSDNRLKSMQEARDLLTRYRDFYGTRNLKSYAIGNRRERQFVVAAAAELGMMPTTEGALDFKLDLTHALDGFAGNEHALPTVPLYEDVVQLFARSGIGYTITALVAYGGPFAEDHFFMTQAPADDPKIRRFMPPDVIDARTRRAIWFRDSDQIYPQLAEGAARIMRAGGRIGVGSHGQFQGLGYHWELQALASGGLTPKELLRAATMQSADIIGRSNEIGSLEPGKFADLLILEHNPLEDIRNTLSLRQVMKNGRLYDADTLKEVWPRERALPALWFSNDRP</sequence>
<dbReference type="InterPro" id="IPR006680">
    <property type="entry name" value="Amidohydro-rel"/>
</dbReference>
<organism evidence="3 4">
    <name type="scientific">Povalibacter uvarum</name>
    <dbReference type="NCBI Taxonomy" id="732238"/>
    <lineage>
        <taxon>Bacteria</taxon>
        <taxon>Pseudomonadati</taxon>
        <taxon>Pseudomonadota</taxon>
        <taxon>Gammaproteobacteria</taxon>
        <taxon>Steroidobacterales</taxon>
        <taxon>Steroidobacteraceae</taxon>
        <taxon>Povalibacter</taxon>
    </lineage>
</organism>
<dbReference type="InterPro" id="IPR051781">
    <property type="entry name" value="Metallo-dep_Hydrolase"/>
</dbReference>
<dbReference type="Pfam" id="PF07676">
    <property type="entry name" value="PD40"/>
    <property type="match status" value="3"/>
</dbReference>
<feature type="chain" id="PRO_5032621567" evidence="1">
    <location>
        <begin position="28"/>
        <end position="1088"/>
    </location>
</feature>
<name>A0A841HRR3_9GAMM</name>
<dbReference type="SUPFAM" id="SSF82171">
    <property type="entry name" value="DPP6 N-terminal domain-like"/>
    <property type="match status" value="1"/>
</dbReference>
<evidence type="ECO:0000313" key="3">
    <source>
        <dbReference type="EMBL" id="MBB6095453.1"/>
    </source>
</evidence>
<dbReference type="Proteomes" id="UP000588068">
    <property type="component" value="Unassembled WGS sequence"/>
</dbReference>
<dbReference type="InterPro" id="IPR032466">
    <property type="entry name" value="Metal_Hydrolase"/>
</dbReference>
<dbReference type="PANTHER" id="PTHR43135:SF3">
    <property type="entry name" value="ALPHA-D-RIBOSE 1-METHYLPHOSPHONATE 5-TRIPHOSPHATE DIPHOSPHATASE"/>
    <property type="match status" value="1"/>
</dbReference>
<accession>A0A841HRR3</accession>
<keyword evidence="4" id="KW-1185">Reference proteome</keyword>